<feature type="transmembrane region" description="Helical" evidence="2">
    <location>
        <begin position="7"/>
        <end position="28"/>
    </location>
</feature>
<evidence type="ECO:0000256" key="2">
    <source>
        <dbReference type="SAM" id="Phobius"/>
    </source>
</evidence>
<keyword evidence="2" id="KW-1133">Transmembrane helix</keyword>
<feature type="compositionally biased region" description="Polar residues" evidence="1">
    <location>
        <begin position="167"/>
        <end position="177"/>
    </location>
</feature>
<dbReference type="Proteomes" id="UP000594688">
    <property type="component" value="Chromosome"/>
</dbReference>
<sequence>MQQKLTIFNAFLALMSIAFASFATIIWIEPSHPSRVDPRTIHPEKRQMEETKVTRPYLSRADVNPIATANLFRKQRVEYKKPPPPKTNAPKVVSPTIQRPTVPPPNVSLKGTFIAAGTRVAFLEGKYSIMGAGNKMQEKKVKRKGYYLGDSLGGFKIKKIEKTRVSLTNDSQGSSMTLRLAKRTPADQIQRKGTHLFHKNKKGRGTSKIDVEKIKKAPARPRVVSPNKNRRARSRPTTSPKPASSRRVKSSKNRKTPALPKITVPPNIKLPPNVTLPNIQPGQVQREITPPKITPPRISGAISAPTASNVIPHVSGVPR</sequence>
<evidence type="ECO:0000256" key="1">
    <source>
        <dbReference type="SAM" id="MobiDB-lite"/>
    </source>
</evidence>
<protein>
    <submittedName>
        <fullName evidence="3">Uncharacterized protein</fullName>
    </submittedName>
</protein>
<reference evidence="3 4" key="1">
    <citation type="submission" date="2020-02" db="EMBL/GenBank/DDBJ databases">
        <title>Genomic and physiological characterization of two novel Nitrospinaceae genera.</title>
        <authorList>
            <person name="Mueller A.J."/>
            <person name="Jung M.-Y."/>
            <person name="Strachan C.R."/>
            <person name="Herbold C.W."/>
            <person name="Kirkegaard R.H."/>
            <person name="Daims H."/>
        </authorList>
    </citation>
    <scope>NUCLEOTIDE SEQUENCE [LARGE SCALE GENOMIC DNA]</scope>
    <source>
        <strain evidence="3">EB</strain>
    </source>
</reference>
<name>A0A7T0BY05_9BACT</name>
<feature type="region of interest" description="Disordered" evidence="1">
    <location>
        <begin position="167"/>
        <end position="274"/>
    </location>
</feature>
<feature type="compositionally biased region" description="Basic residues" evidence="1">
    <location>
        <begin position="192"/>
        <end position="205"/>
    </location>
</feature>
<dbReference type="KEGG" id="nli:G3M70_14035"/>
<keyword evidence="2" id="KW-0472">Membrane</keyword>
<evidence type="ECO:0000313" key="4">
    <source>
        <dbReference type="Proteomes" id="UP000594688"/>
    </source>
</evidence>
<keyword evidence="2" id="KW-0812">Transmembrane</keyword>
<accession>A0A7T0BY05</accession>
<organism evidence="3 4">
    <name type="scientific">Candidatus Nitronauta litoralis</name>
    <dbReference type="NCBI Taxonomy" id="2705533"/>
    <lineage>
        <taxon>Bacteria</taxon>
        <taxon>Pseudomonadati</taxon>
        <taxon>Nitrospinota/Tectimicrobiota group</taxon>
        <taxon>Nitrospinota</taxon>
        <taxon>Nitrospinia</taxon>
        <taxon>Nitrospinales</taxon>
        <taxon>Nitrospinaceae</taxon>
        <taxon>Candidatus Nitronauta</taxon>
    </lineage>
</organism>
<dbReference type="AlphaFoldDB" id="A0A7T0BY05"/>
<gene>
    <name evidence="3" type="ORF">G3M70_14035</name>
</gene>
<proteinExistence type="predicted"/>
<feature type="compositionally biased region" description="Basic residues" evidence="1">
    <location>
        <begin position="244"/>
        <end position="255"/>
    </location>
</feature>
<dbReference type="EMBL" id="CP048685">
    <property type="protein sequence ID" value="QPJ62931.1"/>
    <property type="molecule type" value="Genomic_DNA"/>
</dbReference>
<feature type="region of interest" description="Disordered" evidence="1">
    <location>
        <begin position="79"/>
        <end position="104"/>
    </location>
</feature>
<evidence type="ECO:0000313" key="3">
    <source>
        <dbReference type="EMBL" id="QPJ62931.1"/>
    </source>
</evidence>